<dbReference type="SUPFAM" id="SSF81296">
    <property type="entry name" value="E set domains"/>
    <property type="match status" value="2"/>
</dbReference>
<evidence type="ECO:0000256" key="2">
    <source>
        <dbReference type="ARBA" id="ARBA00002953"/>
    </source>
</evidence>
<evidence type="ECO:0000256" key="3">
    <source>
        <dbReference type="ARBA" id="ARBA00004964"/>
    </source>
</evidence>
<dbReference type="Pfam" id="PF22019">
    <property type="entry name" value="GlgB_N"/>
    <property type="match status" value="1"/>
</dbReference>
<comment type="catalytic activity">
    <reaction evidence="1 10">
        <text>Transfers a segment of a (1-&gt;4)-alpha-D-glucan chain to a primary hydroxy group in a similar glucan chain.</text>
        <dbReference type="EC" id="2.4.1.18"/>
    </reaction>
</comment>
<evidence type="ECO:0000256" key="5">
    <source>
        <dbReference type="ARBA" id="ARBA00022600"/>
    </source>
</evidence>
<dbReference type="PANTHER" id="PTHR43651:SF3">
    <property type="entry name" value="1,4-ALPHA-GLUCAN-BRANCHING ENZYME"/>
    <property type="match status" value="1"/>
</dbReference>
<dbReference type="Pfam" id="PF02922">
    <property type="entry name" value="CBM_48"/>
    <property type="match status" value="1"/>
</dbReference>
<accession>A0ABS5QCE2</accession>
<proteinExistence type="inferred from homology"/>
<dbReference type="CDD" id="cd11322">
    <property type="entry name" value="AmyAc_Glg_BE"/>
    <property type="match status" value="1"/>
</dbReference>
<dbReference type="InterPro" id="IPR006047">
    <property type="entry name" value="GH13_cat_dom"/>
</dbReference>
<organism evidence="12 13">
    <name type="scientific">Roseococcus pinisoli</name>
    <dbReference type="NCBI Taxonomy" id="2835040"/>
    <lineage>
        <taxon>Bacteria</taxon>
        <taxon>Pseudomonadati</taxon>
        <taxon>Pseudomonadota</taxon>
        <taxon>Alphaproteobacteria</taxon>
        <taxon>Acetobacterales</taxon>
        <taxon>Roseomonadaceae</taxon>
        <taxon>Roseococcus</taxon>
    </lineage>
</organism>
<dbReference type="InterPro" id="IPR037439">
    <property type="entry name" value="Branching_enzy"/>
</dbReference>
<dbReference type="Proteomes" id="UP000766336">
    <property type="component" value="Unassembled WGS sequence"/>
</dbReference>
<evidence type="ECO:0000259" key="11">
    <source>
        <dbReference type="SMART" id="SM00642"/>
    </source>
</evidence>
<dbReference type="PANTHER" id="PTHR43651">
    <property type="entry name" value="1,4-ALPHA-GLUCAN-BRANCHING ENZYME"/>
    <property type="match status" value="1"/>
</dbReference>
<dbReference type="Gene3D" id="2.60.40.1180">
    <property type="entry name" value="Golgi alpha-mannosidase II"/>
    <property type="match status" value="1"/>
</dbReference>
<keyword evidence="6 10" id="KW-0328">Glycosyltransferase</keyword>
<dbReference type="InterPro" id="IPR004193">
    <property type="entry name" value="Glyco_hydro_13_N"/>
</dbReference>
<dbReference type="InterPro" id="IPR017853">
    <property type="entry name" value="GH"/>
</dbReference>
<dbReference type="CDD" id="cd02855">
    <property type="entry name" value="E_set_GBE_prok_N"/>
    <property type="match status" value="1"/>
</dbReference>
<evidence type="ECO:0000256" key="8">
    <source>
        <dbReference type="ARBA" id="ARBA00023056"/>
    </source>
</evidence>
<dbReference type="Pfam" id="PF00128">
    <property type="entry name" value="Alpha-amylase"/>
    <property type="match status" value="1"/>
</dbReference>
<keyword evidence="7 10" id="KW-0808">Transferase</keyword>
<dbReference type="Gene3D" id="3.20.20.80">
    <property type="entry name" value="Glycosidases"/>
    <property type="match status" value="1"/>
</dbReference>
<dbReference type="InterPro" id="IPR006407">
    <property type="entry name" value="GlgB"/>
</dbReference>
<keyword evidence="9 10" id="KW-0119">Carbohydrate metabolism</keyword>
<keyword evidence="13" id="KW-1185">Reference proteome</keyword>
<dbReference type="InterPro" id="IPR006048">
    <property type="entry name" value="A-amylase/branching_C"/>
</dbReference>
<dbReference type="GO" id="GO:0003844">
    <property type="term" value="F:1,4-alpha-glucan branching enzyme activity"/>
    <property type="evidence" value="ECO:0007669"/>
    <property type="project" value="UniProtKB-EC"/>
</dbReference>
<keyword evidence="8 10" id="KW-0320">Glycogen biosynthesis</keyword>
<evidence type="ECO:0000256" key="1">
    <source>
        <dbReference type="ARBA" id="ARBA00000826"/>
    </source>
</evidence>
<sequence length="743" mass="82943">MPEAWRTSEEDAAALLEARHGDPFAVLGPHEVEGGLAIRALRPGAEAVEAVFDDGKVLPLERRGATAFFEGRRPGTALPAPYRLRLREGGGQMDILDPYAFGPSLGPLDDHLLIEGTHRHLHERLGAHLLEHEGAEGVRFAVWAPDARRVSVVGAFNRWDGRLHPMRRRVDSGIWELFLPGLGEGAAYKYEILGAQGTVLPLKADPVGFAAELRPANASIVARIDGFEWTDAAWMEARAAKDFRREPMAIYEVHAPSWKRHPDGRFWHWDELAADLIPYVKEMGFTHIEFMPVMEHPLDGSWGYQPIGMFAVTARLGDPLGLARFIDAAHTAGIGVILDWVPAHFPEDAHGLAHFDGTALYEHPDPRRGYHPDWKTAIYDYGRKEVEAFLASNALFWLDRFHADALRVDAVSSMIHLDYSRAPGEWAPNEDGGNDNRDAVGFLRRTNAMIAERAPGALMIAEEATDWTGVSAPVAEGGLGFGFKWNMGWMNDTLRYVAKDPLHRRWHHRLMNFGLVYAFNENFVLPLSHDEVVHGKGTILGRMPGDDWQRFANLRAYFGFMWGHPGKKLLFMGQEFGQWREWSETRELDWRLLQYPRHQGVRSLVRDLNRLHRQIAALHELDGEASGFAWIDADDTQRSVLTWLRFDERGGPPVAVLCNFTPVPRVETLIGLPHAGPWREVLNTDAQEYGGSGLGNGGVVMAAAEPAFGQPASARVLLPPLATVYLVPQPGEARNVLPEESHA</sequence>
<dbReference type="HAMAP" id="MF_00685">
    <property type="entry name" value="GlgB"/>
    <property type="match status" value="1"/>
</dbReference>
<comment type="similarity">
    <text evidence="4 10">Belongs to the glycosyl hydrolase 13 family. GlgB subfamily.</text>
</comment>
<comment type="subunit">
    <text evidence="10">Monomer.</text>
</comment>
<dbReference type="InterPro" id="IPR044143">
    <property type="entry name" value="GlgB_N_E_set_prok"/>
</dbReference>
<evidence type="ECO:0000313" key="12">
    <source>
        <dbReference type="EMBL" id="MBS7811349.1"/>
    </source>
</evidence>
<gene>
    <name evidence="10 12" type="primary">glgB</name>
    <name evidence="12" type="ORF">KHU32_10395</name>
</gene>
<evidence type="ECO:0000256" key="10">
    <source>
        <dbReference type="HAMAP-Rule" id="MF_00685"/>
    </source>
</evidence>
<evidence type="ECO:0000313" key="13">
    <source>
        <dbReference type="Proteomes" id="UP000766336"/>
    </source>
</evidence>
<dbReference type="PIRSF" id="PIRSF000463">
    <property type="entry name" value="GlgB"/>
    <property type="match status" value="1"/>
</dbReference>
<dbReference type="InterPro" id="IPR013783">
    <property type="entry name" value="Ig-like_fold"/>
</dbReference>
<dbReference type="SMART" id="SM00642">
    <property type="entry name" value="Aamy"/>
    <property type="match status" value="1"/>
</dbReference>
<dbReference type="RefSeq" id="WP_213670036.1">
    <property type="nucleotide sequence ID" value="NZ_JAHCDA010000002.1"/>
</dbReference>
<feature type="domain" description="Glycosyl hydrolase family 13 catalytic" evidence="11">
    <location>
        <begin position="252"/>
        <end position="612"/>
    </location>
</feature>
<dbReference type="NCBIfam" id="NF003811">
    <property type="entry name" value="PRK05402.1"/>
    <property type="match status" value="1"/>
</dbReference>
<feature type="active site" description="Proton donor" evidence="10">
    <location>
        <position position="462"/>
    </location>
</feature>
<dbReference type="EMBL" id="JAHCDA010000002">
    <property type="protein sequence ID" value="MBS7811349.1"/>
    <property type="molecule type" value="Genomic_DNA"/>
</dbReference>
<dbReference type="InterPro" id="IPR054169">
    <property type="entry name" value="GlgB_N"/>
</dbReference>
<evidence type="ECO:0000256" key="4">
    <source>
        <dbReference type="ARBA" id="ARBA00009000"/>
    </source>
</evidence>
<evidence type="ECO:0000256" key="6">
    <source>
        <dbReference type="ARBA" id="ARBA00022676"/>
    </source>
</evidence>
<dbReference type="InterPro" id="IPR013780">
    <property type="entry name" value="Glyco_hydro_b"/>
</dbReference>
<dbReference type="SUPFAM" id="SSF51445">
    <property type="entry name" value="(Trans)glycosidases"/>
    <property type="match status" value="1"/>
</dbReference>
<dbReference type="InterPro" id="IPR014756">
    <property type="entry name" value="Ig_E-set"/>
</dbReference>
<comment type="caution">
    <text evidence="12">The sequence shown here is derived from an EMBL/GenBank/DDBJ whole genome shotgun (WGS) entry which is preliminary data.</text>
</comment>
<evidence type="ECO:0000256" key="9">
    <source>
        <dbReference type="ARBA" id="ARBA00023277"/>
    </source>
</evidence>
<feature type="active site" description="Nucleophile" evidence="10">
    <location>
        <position position="409"/>
    </location>
</feature>
<dbReference type="Gene3D" id="2.60.40.10">
    <property type="entry name" value="Immunoglobulins"/>
    <property type="match status" value="2"/>
</dbReference>
<comment type="function">
    <text evidence="2 10">Catalyzes the formation of the alpha-1,6-glucosidic linkages in glycogen by scission of a 1,4-alpha-linked oligosaccharide from growing alpha-1,4-glucan chains and the subsequent attachment of the oligosaccharide to the alpha-1,6 position.</text>
</comment>
<keyword evidence="5 10" id="KW-0321">Glycogen metabolism</keyword>
<name>A0ABS5QCE2_9PROT</name>
<evidence type="ECO:0000256" key="7">
    <source>
        <dbReference type="ARBA" id="ARBA00022679"/>
    </source>
</evidence>
<dbReference type="EC" id="2.4.1.18" evidence="10"/>
<dbReference type="Pfam" id="PF02806">
    <property type="entry name" value="Alpha-amylase_C"/>
    <property type="match status" value="1"/>
</dbReference>
<comment type="pathway">
    <text evidence="3 10">Glycan biosynthesis; glycogen biosynthesis.</text>
</comment>
<dbReference type="NCBIfam" id="NF008967">
    <property type="entry name" value="PRK12313.1"/>
    <property type="match status" value="1"/>
</dbReference>
<reference evidence="12 13" key="1">
    <citation type="submission" date="2021-05" db="EMBL/GenBank/DDBJ databases">
        <title>Roseococcus sp. XZZS9, whole genome shotgun sequencing project.</title>
        <authorList>
            <person name="Zhao G."/>
            <person name="Shen L."/>
        </authorList>
    </citation>
    <scope>NUCLEOTIDE SEQUENCE [LARGE SCALE GENOMIC DNA]</scope>
    <source>
        <strain evidence="12 13">XZZS9</strain>
    </source>
</reference>
<protein>
    <recommendedName>
        <fullName evidence="10">1,4-alpha-glucan branching enzyme GlgB</fullName>
        <ecNumber evidence="10">2.4.1.18</ecNumber>
    </recommendedName>
    <alternativeName>
        <fullName evidence="10">1,4-alpha-D-glucan:1,4-alpha-D-glucan 6-glucosyl-transferase</fullName>
    </alternativeName>
    <alternativeName>
        <fullName evidence="10">Alpha-(1-&gt;4)-glucan branching enzyme</fullName>
    </alternativeName>
    <alternativeName>
        <fullName evidence="10">Glycogen branching enzyme</fullName>
        <shortName evidence="10">BE</shortName>
    </alternativeName>
</protein>
<dbReference type="SUPFAM" id="SSF51011">
    <property type="entry name" value="Glycosyl hydrolase domain"/>
    <property type="match status" value="1"/>
</dbReference>
<dbReference type="NCBIfam" id="TIGR01515">
    <property type="entry name" value="branching_enzym"/>
    <property type="match status" value="1"/>
</dbReference>